<organism evidence="1 2">
    <name type="scientific">Bordetella bronchialis</name>
    <dbReference type="NCBI Taxonomy" id="463025"/>
    <lineage>
        <taxon>Bacteria</taxon>
        <taxon>Pseudomonadati</taxon>
        <taxon>Pseudomonadota</taxon>
        <taxon>Betaproteobacteria</taxon>
        <taxon>Burkholderiales</taxon>
        <taxon>Alcaligenaceae</taxon>
        <taxon>Bordetella</taxon>
    </lineage>
</organism>
<dbReference type="RefSeq" id="WP_066669100.1">
    <property type="nucleotide sequence ID" value="NZ_CP016171.1"/>
</dbReference>
<dbReference type="EMBL" id="CP016171">
    <property type="protein sequence ID" value="ANN71565.1"/>
    <property type="molecule type" value="Genomic_DNA"/>
</dbReference>
<evidence type="ECO:0000313" key="1">
    <source>
        <dbReference type="EMBL" id="ANN71565.1"/>
    </source>
</evidence>
<dbReference type="Proteomes" id="UP000092213">
    <property type="component" value="Chromosome"/>
</dbReference>
<dbReference type="STRING" id="463025.BAU08_09635"/>
<dbReference type="AlphaFoldDB" id="A0A193FVA2"/>
<evidence type="ECO:0000313" key="2">
    <source>
        <dbReference type="Proteomes" id="UP000092213"/>
    </source>
</evidence>
<accession>A0A193FVA2</accession>
<gene>
    <name evidence="1" type="ORF">BAU08_09635</name>
</gene>
<protein>
    <submittedName>
        <fullName evidence="1">Uncharacterized protein</fullName>
    </submittedName>
</protein>
<reference evidence="1 2" key="1">
    <citation type="submission" date="2016-06" db="EMBL/GenBank/DDBJ databases">
        <title>Complete genome sequences of Bordetella bronchialis and Bordetella flabilis.</title>
        <authorList>
            <person name="LiPuma J.J."/>
            <person name="Spilker T."/>
        </authorList>
    </citation>
    <scope>NUCLEOTIDE SEQUENCE [LARGE SCALE GENOMIC DNA]</scope>
    <source>
        <strain evidence="1 2">AU17976</strain>
    </source>
</reference>
<proteinExistence type="predicted"/>
<name>A0A193FVA2_9BORD</name>
<sequence>MPHHDHHRALCEDDLETIAQAVGALPPGGRMTPELLEYTRTIVGRCASIGDGYRDEDGSAGDEIRAAFGLG</sequence>